<dbReference type="AlphaFoldDB" id="A0AAD5IGS3"/>
<evidence type="ECO:0000313" key="1">
    <source>
        <dbReference type="EMBL" id="KAI9161926.1"/>
    </source>
</evidence>
<evidence type="ECO:0000313" key="2">
    <source>
        <dbReference type="Proteomes" id="UP001064489"/>
    </source>
</evidence>
<dbReference type="Proteomes" id="UP001064489">
    <property type="component" value="Chromosome 2"/>
</dbReference>
<keyword evidence="2" id="KW-1185">Reference proteome</keyword>
<reference evidence="1" key="2">
    <citation type="submission" date="2023-02" db="EMBL/GenBank/DDBJ databases">
        <authorList>
            <person name="Swenson N.G."/>
            <person name="Wegrzyn J.L."/>
            <person name="Mcevoy S.L."/>
        </authorList>
    </citation>
    <scope>NUCLEOTIDE SEQUENCE</scope>
    <source>
        <strain evidence="1">91603</strain>
        <tissue evidence="1">Leaf</tissue>
    </source>
</reference>
<reference evidence="1" key="1">
    <citation type="journal article" date="2022" name="Plant J.">
        <title>Strategies of tolerance reflected in two North American maple genomes.</title>
        <authorList>
            <person name="McEvoy S.L."/>
            <person name="Sezen U.U."/>
            <person name="Trouern-Trend A."/>
            <person name="McMahon S.M."/>
            <person name="Schaberg P.G."/>
            <person name="Yang J."/>
            <person name="Wegrzyn J.L."/>
            <person name="Swenson N.G."/>
        </authorList>
    </citation>
    <scope>NUCLEOTIDE SEQUENCE</scope>
    <source>
        <strain evidence="1">91603</strain>
    </source>
</reference>
<proteinExistence type="predicted"/>
<accession>A0AAD5IGS3</accession>
<comment type="caution">
    <text evidence="1">The sequence shown here is derived from an EMBL/GenBank/DDBJ whole genome shotgun (WGS) entry which is preliminary data.</text>
</comment>
<dbReference type="EMBL" id="JAJSOW010000106">
    <property type="protein sequence ID" value="KAI9161926.1"/>
    <property type="molecule type" value="Genomic_DNA"/>
</dbReference>
<name>A0AAD5IGS3_ACENE</name>
<organism evidence="1 2">
    <name type="scientific">Acer negundo</name>
    <name type="common">Box elder</name>
    <dbReference type="NCBI Taxonomy" id="4023"/>
    <lineage>
        <taxon>Eukaryota</taxon>
        <taxon>Viridiplantae</taxon>
        <taxon>Streptophyta</taxon>
        <taxon>Embryophyta</taxon>
        <taxon>Tracheophyta</taxon>
        <taxon>Spermatophyta</taxon>
        <taxon>Magnoliopsida</taxon>
        <taxon>eudicotyledons</taxon>
        <taxon>Gunneridae</taxon>
        <taxon>Pentapetalae</taxon>
        <taxon>rosids</taxon>
        <taxon>malvids</taxon>
        <taxon>Sapindales</taxon>
        <taxon>Sapindaceae</taxon>
        <taxon>Hippocastanoideae</taxon>
        <taxon>Acereae</taxon>
        <taxon>Acer</taxon>
    </lineage>
</organism>
<sequence>MKKPTPLRNHPQQYSGSGALLWHYQWSRSEAIINVFERLEMFYTVKSCFSQGELHLITGSTSFGSLEVVVVVRKENLGKDFKILDEVFKLVEQNVDLKAKMVTIYGTTQRDH</sequence>
<gene>
    <name evidence="1" type="ORF">LWI28_022065</name>
</gene>
<protein>
    <submittedName>
        <fullName evidence="1">Uncharacterized protein</fullName>
    </submittedName>
</protein>